<gene>
    <name evidence="2" type="ORF">DSL72_004168</name>
</gene>
<organism evidence="2 3">
    <name type="scientific">Monilinia vaccinii-corymbosi</name>
    <dbReference type="NCBI Taxonomy" id="61207"/>
    <lineage>
        <taxon>Eukaryota</taxon>
        <taxon>Fungi</taxon>
        <taxon>Dikarya</taxon>
        <taxon>Ascomycota</taxon>
        <taxon>Pezizomycotina</taxon>
        <taxon>Leotiomycetes</taxon>
        <taxon>Helotiales</taxon>
        <taxon>Sclerotiniaceae</taxon>
        <taxon>Monilinia</taxon>
    </lineage>
</organism>
<sequence>MADDSVDAPGSAAAPYTSGTGTALDASDSSSRQDGAVLRSALREILQIPPQCEQRADAAPITPLVFDRISSKACVRIRAFEADGPMPGKTSTEEYQGYTVHMGSAQLIGIGV</sequence>
<dbReference type="AlphaFoldDB" id="A0A8A3NYK9"/>
<dbReference type="Proteomes" id="UP000672032">
    <property type="component" value="Chromosome 1"/>
</dbReference>
<feature type="compositionally biased region" description="Polar residues" evidence="1">
    <location>
        <begin position="17"/>
        <end position="33"/>
    </location>
</feature>
<proteinExistence type="predicted"/>
<accession>A0A8A3NYK9</accession>
<reference evidence="2" key="1">
    <citation type="submission" date="2020-10" db="EMBL/GenBank/DDBJ databases">
        <title>Genome Sequence of Monilinia vaccinii-corymbosi Sheds Light on Mummy Berry Disease Infection of Blueberry and Mating Type.</title>
        <authorList>
            <person name="Yow A.G."/>
            <person name="Zhang Y."/>
            <person name="Bansal K."/>
            <person name="Eacker S.M."/>
            <person name="Sullivan S."/>
            <person name="Liachko I."/>
            <person name="Cubeta M.A."/>
            <person name="Rollins J.A."/>
            <person name="Ashrafi H."/>
        </authorList>
    </citation>
    <scope>NUCLEOTIDE SEQUENCE</scope>
    <source>
        <strain evidence="2">RL-1</strain>
    </source>
</reference>
<evidence type="ECO:0000313" key="3">
    <source>
        <dbReference type="Proteomes" id="UP000672032"/>
    </source>
</evidence>
<keyword evidence="3" id="KW-1185">Reference proteome</keyword>
<evidence type="ECO:0000313" key="2">
    <source>
        <dbReference type="EMBL" id="QSZ29652.1"/>
    </source>
</evidence>
<protein>
    <submittedName>
        <fullName evidence="2">Uncharacterized protein</fullName>
    </submittedName>
</protein>
<evidence type="ECO:0000256" key="1">
    <source>
        <dbReference type="SAM" id="MobiDB-lite"/>
    </source>
</evidence>
<dbReference type="EMBL" id="CP063405">
    <property type="protein sequence ID" value="QSZ29652.1"/>
    <property type="molecule type" value="Genomic_DNA"/>
</dbReference>
<name>A0A8A3NYK9_9HELO</name>
<dbReference type="OrthoDB" id="4777915at2759"/>
<feature type="region of interest" description="Disordered" evidence="1">
    <location>
        <begin position="1"/>
        <end position="33"/>
    </location>
</feature>